<feature type="region of interest" description="Disordered" evidence="8">
    <location>
        <begin position="87"/>
        <end position="116"/>
    </location>
</feature>
<dbReference type="Pfam" id="PF04121">
    <property type="entry name" value="Nup84_Nup100"/>
    <property type="match status" value="1"/>
</dbReference>
<dbReference type="STRING" id="196109.A0A136IWC9"/>
<evidence type="ECO:0000313" key="9">
    <source>
        <dbReference type="EMBL" id="KXJ89197.1"/>
    </source>
</evidence>
<proteinExistence type="inferred from homology"/>
<evidence type="ECO:0000256" key="8">
    <source>
        <dbReference type="SAM" id="MobiDB-lite"/>
    </source>
</evidence>
<dbReference type="EMBL" id="KQ964256">
    <property type="protein sequence ID" value="KXJ89197.1"/>
    <property type="molecule type" value="Genomic_DNA"/>
</dbReference>
<keyword evidence="5 7" id="KW-0906">Nuclear pore complex</keyword>
<keyword evidence="7" id="KW-0472">Membrane</keyword>
<dbReference type="GO" id="GO:0000973">
    <property type="term" value="P:post-transcriptional tethering of RNA polymerase II gene DNA at nuclear periphery"/>
    <property type="evidence" value="ECO:0007669"/>
    <property type="project" value="TreeGrafter"/>
</dbReference>
<comment type="subcellular location">
    <subcellularLocation>
        <location evidence="7">Nucleus</location>
        <location evidence="7">Nuclear pore complex</location>
    </subcellularLocation>
    <subcellularLocation>
        <location evidence="7">Nucleus membrane</location>
    </subcellularLocation>
</comment>
<dbReference type="Gene3D" id="1.20.190.50">
    <property type="match status" value="1"/>
</dbReference>
<comment type="function">
    <text evidence="7">Functions as a component of the nuclear pore complex (NPC).</text>
</comment>
<name>A0A136IWC9_9PEZI</name>
<keyword evidence="3" id="KW-0653">Protein transport</keyword>
<organism evidence="9 10">
    <name type="scientific">Microdochium bolleyi</name>
    <dbReference type="NCBI Taxonomy" id="196109"/>
    <lineage>
        <taxon>Eukaryota</taxon>
        <taxon>Fungi</taxon>
        <taxon>Dikarya</taxon>
        <taxon>Ascomycota</taxon>
        <taxon>Pezizomycotina</taxon>
        <taxon>Sordariomycetes</taxon>
        <taxon>Xylariomycetidae</taxon>
        <taxon>Xylariales</taxon>
        <taxon>Microdochiaceae</taxon>
        <taxon>Microdochium</taxon>
    </lineage>
</organism>
<dbReference type="InterPro" id="IPR007252">
    <property type="entry name" value="Nup84/Nup107"/>
</dbReference>
<comment type="similarity">
    <text evidence="7">Belongs to the nucleoporin Nup84/Nup107 family.</text>
</comment>
<dbReference type="PANTHER" id="PTHR13003">
    <property type="entry name" value="NUP107-RELATED"/>
    <property type="match status" value="1"/>
</dbReference>
<evidence type="ECO:0000256" key="3">
    <source>
        <dbReference type="ARBA" id="ARBA00022927"/>
    </source>
</evidence>
<evidence type="ECO:0000256" key="5">
    <source>
        <dbReference type="ARBA" id="ARBA00023132"/>
    </source>
</evidence>
<dbReference type="InParanoid" id="A0A136IWC9"/>
<keyword evidence="1 7" id="KW-0813">Transport</keyword>
<dbReference type="FunCoup" id="A0A136IWC9">
    <property type="interactions" value="495"/>
</dbReference>
<dbReference type="OrthoDB" id="3098at2759"/>
<evidence type="ECO:0000256" key="4">
    <source>
        <dbReference type="ARBA" id="ARBA00023010"/>
    </source>
</evidence>
<dbReference type="GO" id="GO:0006406">
    <property type="term" value="P:mRNA export from nucleus"/>
    <property type="evidence" value="ECO:0007669"/>
    <property type="project" value="TreeGrafter"/>
</dbReference>
<dbReference type="GO" id="GO:0006606">
    <property type="term" value="P:protein import into nucleus"/>
    <property type="evidence" value="ECO:0007669"/>
    <property type="project" value="TreeGrafter"/>
</dbReference>
<evidence type="ECO:0000256" key="1">
    <source>
        <dbReference type="ARBA" id="ARBA00022448"/>
    </source>
</evidence>
<keyword evidence="4 7" id="KW-0811">Translocation</keyword>
<evidence type="ECO:0000313" key="10">
    <source>
        <dbReference type="Proteomes" id="UP000070501"/>
    </source>
</evidence>
<sequence>MAPSRTRSRKASAAANSAIESIESDISDDFAHDAERFAKALDLLSISRRSPTERRTEILLLVDTYYQYAVEKVQALRQSLRSSSKHALRRIDDASSQDSMDLDEADQGLNSQDGADRQEKLKHWELEAQTWDMLRRLLPLRYAHRNEINKSFRRDSSRFRSSADLWQEFIESDTLAQERKAVLESLQSNADSTGADVDELVRDYQQKADRGDIIAFGWLHTRSAIKLHKSANGWAGALDPNANEAAQLLESNGTDPLVTQLDPDVSTRQGRKLEPQDEYFERAIWLGCYHLLRRGRSMDEIRDWCVERTEVWRAVSMSAMPLARTDTEYASAHDPLSALLWRRTCFALARQGGTDDFERAVYGILSGDIPSVEKICRDWDDHVFTHYNALLRAQFDSFMMKRCAADSTASVTQHLPSFNAVQFHGDATSAGERLVSSLEANSKTSVEAKTPMKALQGAIISHKLDQHIFELGIALGLQANEHGSSPLIPSFGASTTNAAAGSLSLDNHDGIRLLAHIFLIISSLDELQGTSLGQLTDRRRAQENVITAYVSALRLNKLVELIPLYCAKLQGERAFFTLSRNISKVDDIGERQMLLKIMEKLGMDVAKFVVFQPSSLLRQYPLDEDERANASGRLSVFLAEPPSLKYGRPLRPDFFGEFPDQLNEVDEQLIQSLEWFLLVDGLWDEIFHFGTAIYKRFLKTFNLHAARALADRVPCSKIFRIKAGVNISNDNDISWFEELRMGAANGALEGSELNEDDIAAAHNFFEMECLVRALDAMETVASSEGLARDPTEETQLNREFWGEVGESVKQVKSFIQPVLNHWLMESVEVDQDYFHLRNAYIPETIIGYVSVLHFAGTSLSRDNLLECMELAATIAKKDADVQKVLVESGRMKEIVEGFANCSKALAISGSDKKASGGGSKRMREMGWTRELWTVKR</sequence>
<protein>
    <recommendedName>
        <fullName evidence="7">Nuclear pore complex protein</fullName>
    </recommendedName>
</protein>
<dbReference type="GO" id="GO:0031965">
    <property type="term" value="C:nuclear membrane"/>
    <property type="evidence" value="ECO:0007669"/>
    <property type="project" value="UniProtKB-SubCell"/>
</dbReference>
<dbReference type="GO" id="GO:0031080">
    <property type="term" value="C:nuclear pore outer ring"/>
    <property type="evidence" value="ECO:0007669"/>
    <property type="project" value="TreeGrafter"/>
</dbReference>
<reference evidence="10" key="1">
    <citation type="submission" date="2016-02" db="EMBL/GenBank/DDBJ databases">
        <title>Draft genome sequence of Microdochium bolleyi, a fungal endophyte of beachgrass.</title>
        <authorList>
            <consortium name="DOE Joint Genome Institute"/>
            <person name="David A.S."/>
            <person name="May G."/>
            <person name="Haridas S."/>
            <person name="Lim J."/>
            <person name="Wang M."/>
            <person name="Labutti K."/>
            <person name="Lipzen A."/>
            <person name="Barry K."/>
            <person name="Grigoriev I.V."/>
        </authorList>
    </citation>
    <scope>NUCLEOTIDE SEQUENCE [LARGE SCALE GENOMIC DNA]</scope>
    <source>
        <strain evidence="10">J235TASD1</strain>
    </source>
</reference>
<dbReference type="PANTHER" id="PTHR13003:SF2">
    <property type="entry name" value="NUCLEAR PORE COMPLEX PROTEIN NUP107"/>
    <property type="match status" value="1"/>
</dbReference>
<evidence type="ECO:0000256" key="7">
    <source>
        <dbReference type="RuleBase" id="RU365072"/>
    </source>
</evidence>
<keyword evidence="2" id="KW-0509">mRNA transport</keyword>
<evidence type="ECO:0000256" key="2">
    <source>
        <dbReference type="ARBA" id="ARBA00022816"/>
    </source>
</evidence>
<gene>
    <name evidence="9" type="ORF">Micbo1qcDRAFT_137800</name>
</gene>
<dbReference type="Proteomes" id="UP000070501">
    <property type="component" value="Unassembled WGS sequence"/>
</dbReference>
<keyword evidence="10" id="KW-1185">Reference proteome</keyword>
<keyword evidence="6 7" id="KW-0539">Nucleus</keyword>
<dbReference type="AlphaFoldDB" id="A0A136IWC9"/>
<accession>A0A136IWC9</accession>
<dbReference type="Gene3D" id="1.10.3450.20">
    <property type="match status" value="1"/>
</dbReference>
<dbReference type="GO" id="GO:0017056">
    <property type="term" value="F:structural constituent of nuclear pore"/>
    <property type="evidence" value="ECO:0007669"/>
    <property type="project" value="UniProtKB-UniRule"/>
</dbReference>
<comment type="subunit">
    <text evidence="7">Part of the nuclear pore complex (NPC).</text>
</comment>
<evidence type="ECO:0000256" key="6">
    <source>
        <dbReference type="ARBA" id="ARBA00023242"/>
    </source>
</evidence>